<reference evidence="2 3" key="1">
    <citation type="submission" date="2022-01" db="EMBL/GenBank/DDBJ databases">
        <title>A chromosome-scale genome assembly of the false clownfish, Amphiprion ocellaris.</title>
        <authorList>
            <person name="Ryu T."/>
        </authorList>
    </citation>
    <scope>NUCLEOTIDE SEQUENCE [LARGE SCALE GENOMIC DNA]</scope>
</reference>
<organism evidence="2 3">
    <name type="scientific">Amphiprion ocellaris</name>
    <name type="common">Clown anemonefish</name>
    <dbReference type="NCBI Taxonomy" id="80972"/>
    <lineage>
        <taxon>Eukaryota</taxon>
        <taxon>Metazoa</taxon>
        <taxon>Chordata</taxon>
        <taxon>Craniata</taxon>
        <taxon>Vertebrata</taxon>
        <taxon>Euteleostomi</taxon>
        <taxon>Actinopterygii</taxon>
        <taxon>Neopterygii</taxon>
        <taxon>Teleostei</taxon>
        <taxon>Neoteleostei</taxon>
        <taxon>Acanthomorphata</taxon>
        <taxon>Ovalentaria</taxon>
        <taxon>Pomacentridae</taxon>
        <taxon>Amphiprion</taxon>
    </lineage>
</organism>
<dbReference type="Ensembl" id="ENSAOCT00000027713.2">
    <property type="protein sequence ID" value="ENSAOCP00000018206.2"/>
    <property type="gene ID" value="ENSAOCG00000023364.2"/>
</dbReference>
<feature type="chain" id="PRO_5043994442" evidence="1">
    <location>
        <begin position="16"/>
        <end position="82"/>
    </location>
</feature>
<keyword evidence="1" id="KW-0732">Signal</keyword>
<proteinExistence type="predicted"/>
<accession>A0A3Q1CEG2</accession>
<keyword evidence="3" id="KW-1185">Reference proteome</keyword>
<evidence type="ECO:0000313" key="2">
    <source>
        <dbReference type="Ensembl" id="ENSAOCP00000018206.2"/>
    </source>
</evidence>
<reference evidence="2" key="3">
    <citation type="submission" date="2025-09" db="UniProtKB">
        <authorList>
            <consortium name="Ensembl"/>
        </authorList>
    </citation>
    <scope>IDENTIFICATION</scope>
</reference>
<reference evidence="2" key="2">
    <citation type="submission" date="2025-08" db="UniProtKB">
        <authorList>
            <consortium name="Ensembl"/>
        </authorList>
    </citation>
    <scope>IDENTIFICATION</scope>
</reference>
<dbReference type="AlphaFoldDB" id="A0A3Q1CEG2"/>
<feature type="signal peptide" evidence="1">
    <location>
        <begin position="1"/>
        <end position="15"/>
    </location>
</feature>
<name>A0A3Q1CEG2_AMPOC</name>
<protein>
    <submittedName>
        <fullName evidence="2">Uncharacterized protein</fullName>
    </submittedName>
</protein>
<dbReference type="Proteomes" id="UP001501940">
    <property type="component" value="Chromosome 14"/>
</dbReference>
<evidence type="ECO:0000256" key="1">
    <source>
        <dbReference type="SAM" id="SignalP"/>
    </source>
</evidence>
<evidence type="ECO:0000313" key="3">
    <source>
        <dbReference type="Proteomes" id="UP001501940"/>
    </source>
</evidence>
<sequence length="82" mass="9382">MFICLALLFLYVAFSSTVVQRGSIMSSKMSQKHHCLVCRPKCHKNISLVCRPKYGKKRHVLVCCPKFFLFLMCVNIILADSV</sequence>